<reference evidence="2 3" key="1">
    <citation type="submission" date="2022-11" db="UniProtKB">
        <authorList>
            <consortium name="WormBaseParasite"/>
        </authorList>
    </citation>
    <scope>IDENTIFICATION</scope>
</reference>
<keyword evidence="1" id="KW-1185">Reference proteome</keyword>
<sequence length="136" mass="15834">MSEFDFYAAHFIAHLIFQRMTSLPNDPKFLNITRHRSESLQSYDSEKLGVSPPHRERRFSLSQMLGRRTSVEDHLVRDSKSMINGDGFDMSNYVKPINMSSIKEAEKVDLNDVMLRQNRILHNTDGFDSAHYVKKN</sequence>
<dbReference type="AlphaFoldDB" id="A0A915BEN7"/>
<dbReference type="Proteomes" id="UP000887569">
    <property type="component" value="Unplaced"/>
</dbReference>
<name>A0A915BEN7_PARUN</name>
<dbReference type="WBParaSite" id="PgR036_g126_t01">
    <property type="protein sequence ID" value="PgR036_g126_t01"/>
    <property type="gene ID" value="PgR036_g126"/>
</dbReference>
<evidence type="ECO:0000313" key="3">
    <source>
        <dbReference type="WBParaSite" id="PgR036_g126_t02"/>
    </source>
</evidence>
<organism evidence="1 3">
    <name type="scientific">Parascaris univalens</name>
    <name type="common">Nematode worm</name>
    <dbReference type="NCBI Taxonomy" id="6257"/>
    <lineage>
        <taxon>Eukaryota</taxon>
        <taxon>Metazoa</taxon>
        <taxon>Ecdysozoa</taxon>
        <taxon>Nematoda</taxon>
        <taxon>Chromadorea</taxon>
        <taxon>Rhabditida</taxon>
        <taxon>Spirurina</taxon>
        <taxon>Ascaridomorpha</taxon>
        <taxon>Ascaridoidea</taxon>
        <taxon>Ascarididae</taxon>
        <taxon>Parascaris</taxon>
    </lineage>
</organism>
<evidence type="ECO:0000313" key="2">
    <source>
        <dbReference type="WBParaSite" id="PgR036_g126_t01"/>
    </source>
</evidence>
<evidence type="ECO:0000313" key="1">
    <source>
        <dbReference type="Proteomes" id="UP000887569"/>
    </source>
</evidence>
<proteinExistence type="predicted"/>
<protein>
    <submittedName>
        <fullName evidence="2 3">Uncharacterized protein</fullName>
    </submittedName>
</protein>
<accession>A0A915BEN7</accession>
<dbReference type="WBParaSite" id="PgR036_g126_t02">
    <property type="protein sequence ID" value="PgR036_g126_t02"/>
    <property type="gene ID" value="PgR036_g126"/>
</dbReference>